<evidence type="ECO:0000256" key="2">
    <source>
        <dbReference type="SAM" id="Phobius"/>
    </source>
</evidence>
<protein>
    <recommendedName>
        <fullName evidence="3">LssY-like C-terminal domain-containing protein</fullName>
    </recommendedName>
</protein>
<evidence type="ECO:0000313" key="5">
    <source>
        <dbReference type="Proteomes" id="UP000276254"/>
    </source>
</evidence>
<dbReference type="AlphaFoldDB" id="A0A494TFT9"/>
<dbReference type="InterPro" id="IPR025902">
    <property type="entry name" value="LssY-like-C_dom"/>
</dbReference>
<accession>A0A494TFT9</accession>
<organism evidence="4 5">
    <name type="scientific">Sphingomonas paeninsulae</name>
    <dbReference type="NCBI Taxonomy" id="2319844"/>
    <lineage>
        <taxon>Bacteria</taxon>
        <taxon>Pseudomonadati</taxon>
        <taxon>Pseudomonadota</taxon>
        <taxon>Alphaproteobacteria</taxon>
        <taxon>Sphingomonadales</taxon>
        <taxon>Sphingomonadaceae</taxon>
        <taxon>Sphingomonas</taxon>
    </lineage>
</organism>
<keyword evidence="2" id="KW-0472">Membrane</keyword>
<feature type="region of interest" description="Disordered" evidence="1">
    <location>
        <begin position="246"/>
        <end position="266"/>
    </location>
</feature>
<keyword evidence="5" id="KW-1185">Reference proteome</keyword>
<reference evidence="4 5" key="1">
    <citation type="submission" date="2018-09" db="EMBL/GenBank/DDBJ databases">
        <title>Sphingomonas peninsula sp. nov., isolated from fildes peninsula, Antarctic soil.</title>
        <authorList>
            <person name="Yingchao G."/>
        </authorList>
    </citation>
    <scope>NUCLEOTIDE SEQUENCE [LARGE SCALE GENOMIC DNA]</scope>
    <source>
        <strain evidence="4 5">YZ-8</strain>
    </source>
</reference>
<proteinExistence type="predicted"/>
<evidence type="ECO:0000313" key="4">
    <source>
        <dbReference type="EMBL" id="AYJ85873.1"/>
    </source>
</evidence>
<name>A0A494TFT9_SPHPE</name>
<dbReference type="Proteomes" id="UP000276254">
    <property type="component" value="Chromosome"/>
</dbReference>
<dbReference type="EMBL" id="CP032829">
    <property type="protein sequence ID" value="AYJ85873.1"/>
    <property type="molecule type" value="Genomic_DNA"/>
</dbReference>
<keyword evidence="2" id="KW-1133">Transmembrane helix</keyword>
<dbReference type="KEGG" id="spha:D3Y57_07660"/>
<evidence type="ECO:0000259" key="3">
    <source>
        <dbReference type="Pfam" id="PF14067"/>
    </source>
</evidence>
<keyword evidence="2" id="KW-0812">Transmembrane</keyword>
<evidence type="ECO:0000256" key="1">
    <source>
        <dbReference type="SAM" id="MobiDB-lite"/>
    </source>
</evidence>
<dbReference type="Pfam" id="PF14067">
    <property type="entry name" value="LssY_C"/>
    <property type="match status" value="1"/>
</dbReference>
<feature type="domain" description="LssY-like C-terminal" evidence="3">
    <location>
        <begin position="96"/>
        <end position="274"/>
    </location>
</feature>
<dbReference type="OrthoDB" id="3725455at2"/>
<sequence length="284" mass="30965">MAPAGSFWSRKAGDAGGSDTGLSIYREPGLQSWSWASQRPCRPDLRTILTATGMTKHRGLVVFLSGLLVVLLGYSLLPRAWQFHERRVGSRGIVWVTHTKQGIPGDPINITLQGSQTEVACLFHRAGWLPASGITARSSMKIVDSVAFHRPDPSAPVSALYFEGRREDFAFEKEVGNSAKERHHVRLWRSGAASDTNDRTIWFASASFDRAAGVNHYTFRATHHIDPNLDAERDFLSNALVATGRTGQPTKVPGIGATQSGHNGGGDRYFTDGKITVLPLKLGC</sequence>
<gene>
    <name evidence="4" type="ORF">D3Y57_07660</name>
</gene>
<feature type="transmembrane region" description="Helical" evidence="2">
    <location>
        <begin position="59"/>
        <end position="77"/>
    </location>
</feature>